<proteinExistence type="predicted"/>
<sequence length="132" mass="14672">MKGDISCQDLKFEAQIWLYLVCTKLIPSKNTTHVSIEAEEVFDLAIKRDKDSPAIKKKKLIPGISASPTPEVSSNTQAPPLPPRNVSTMTRGLLKLAHMAYDHNAQLFKLAKIIPSMIQHAIKVVMKPVVEK</sequence>
<dbReference type="EMBL" id="JACEIK010002679">
    <property type="protein sequence ID" value="MCD9638365.1"/>
    <property type="molecule type" value="Genomic_DNA"/>
</dbReference>
<reference evidence="2 3" key="1">
    <citation type="journal article" date="2021" name="BMC Genomics">
        <title>Datura genome reveals duplications of psychoactive alkaloid biosynthetic genes and high mutation rate following tissue culture.</title>
        <authorList>
            <person name="Rajewski A."/>
            <person name="Carter-House D."/>
            <person name="Stajich J."/>
            <person name="Litt A."/>
        </authorList>
    </citation>
    <scope>NUCLEOTIDE SEQUENCE [LARGE SCALE GENOMIC DNA]</scope>
    <source>
        <strain evidence="2">AR-01</strain>
    </source>
</reference>
<feature type="region of interest" description="Disordered" evidence="1">
    <location>
        <begin position="59"/>
        <end position="85"/>
    </location>
</feature>
<evidence type="ECO:0000313" key="2">
    <source>
        <dbReference type="EMBL" id="MCD9638365.1"/>
    </source>
</evidence>
<name>A0ABS8UW45_DATST</name>
<accession>A0ABS8UW45</accession>
<dbReference type="Proteomes" id="UP000823775">
    <property type="component" value="Unassembled WGS sequence"/>
</dbReference>
<feature type="compositionally biased region" description="Polar residues" evidence="1">
    <location>
        <begin position="66"/>
        <end position="78"/>
    </location>
</feature>
<keyword evidence="3" id="KW-1185">Reference proteome</keyword>
<evidence type="ECO:0000256" key="1">
    <source>
        <dbReference type="SAM" id="MobiDB-lite"/>
    </source>
</evidence>
<comment type="caution">
    <text evidence="2">The sequence shown here is derived from an EMBL/GenBank/DDBJ whole genome shotgun (WGS) entry which is preliminary data.</text>
</comment>
<protein>
    <submittedName>
        <fullName evidence="2">Uncharacterized protein</fullName>
    </submittedName>
</protein>
<gene>
    <name evidence="2" type="ORF">HAX54_022265</name>
</gene>
<organism evidence="2 3">
    <name type="scientific">Datura stramonium</name>
    <name type="common">Jimsonweed</name>
    <name type="synonym">Common thornapple</name>
    <dbReference type="NCBI Taxonomy" id="4076"/>
    <lineage>
        <taxon>Eukaryota</taxon>
        <taxon>Viridiplantae</taxon>
        <taxon>Streptophyta</taxon>
        <taxon>Embryophyta</taxon>
        <taxon>Tracheophyta</taxon>
        <taxon>Spermatophyta</taxon>
        <taxon>Magnoliopsida</taxon>
        <taxon>eudicotyledons</taxon>
        <taxon>Gunneridae</taxon>
        <taxon>Pentapetalae</taxon>
        <taxon>asterids</taxon>
        <taxon>lamiids</taxon>
        <taxon>Solanales</taxon>
        <taxon>Solanaceae</taxon>
        <taxon>Solanoideae</taxon>
        <taxon>Datureae</taxon>
        <taxon>Datura</taxon>
    </lineage>
</organism>
<evidence type="ECO:0000313" key="3">
    <source>
        <dbReference type="Proteomes" id="UP000823775"/>
    </source>
</evidence>